<dbReference type="InterPro" id="IPR050882">
    <property type="entry name" value="Prepilin_peptidase/N-MTase"/>
</dbReference>
<keyword evidence="10" id="KW-0378">Hydrolase</keyword>
<evidence type="ECO:0000256" key="1">
    <source>
        <dbReference type="ARBA" id="ARBA00004651"/>
    </source>
</evidence>
<feature type="domain" description="Prepilin type IV endopeptidase peptidase" evidence="8">
    <location>
        <begin position="120"/>
        <end position="245"/>
    </location>
</feature>
<feature type="transmembrane region" description="Helical" evidence="7">
    <location>
        <begin position="77"/>
        <end position="96"/>
    </location>
</feature>
<dbReference type="GO" id="GO:0005886">
    <property type="term" value="C:plasma membrane"/>
    <property type="evidence" value="ECO:0007669"/>
    <property type="project" value="UniProtKB-SubCell"/>
</dbReference>
<dbReference type="GO" id="GO:0032259">
    <property type="term" value="P:methylation"/>
    <property type="evidence" value="ECO:0007669"/>
    <property type="project" value="UniProtKB-KW"/>
</dbReference>
<dbReference type="PANTHER" id="PTHR30487">
    <property type="entry name" value="TYPE 4 PREPILIN-LIKE PROTEINS LEADER PEPTIDE-PROCESSING ENZYME"/>
    <property type="match status" value="1"/>
</dbReference>
<keyword evidence="10" id="KW-0489">Methyltransferase</keyword>
<evidence type="ECO:0000313" key="11">
    <source>
        <dbReference type="Proteomes" id="UP000239735"/>
    </source>
</evidence>
<feature type="transmembrane region" description="Helical" evidence="7">
    <location>
        <begin position="143"/>
        <end position="166"/>
    </location>
</feature>
<evidence type="ECO:0000313" key="10">
    <source>
        <dbReference type="EMBL" id="SPE19184.1"/>
    </source>
</evidence>
<keyword evidence="10" id="KW-0808">Transferase</keyword>
<evidence type="ECO:0000259" key="8">
    <source>
        <dbReference type="Pfam" id="PF01478"/>
    </source>
</evidence>
<dbReference type="AlphaFoldDB" id="A0A2N9L825"/>
<evidence type="ECO:0000256" key="5">
    <source>
        <dbReference type="ARBA" id="ARBA00022989"/>
    </source>
</evidence>
<evidence type="ECO:0000256" key="4">
    <source>
        <dbReference type="ARBA" id="ARBA00022692"/>
    </source>
</evidence>
<dbReference type="Pfam" id="PF06750">
    <property type="entry name" value="A24_N_bact"/>
    <property type="match status" value="1"/>
</dbReference>
<evidence type="ECO:0000259" key="9">
    <source>
        <dbReference type="Pfam" id="PF06750"/>
    </source>
</evidence>
<evidence type="ECO:0000256" key="6">
    <source>
        <dbReference type="ARBA" id="ARBA00023136"/>
    </source>
</evidence>
<protein>
    <submittedName>
        <fullName evidence="10">Type 4 prepilin-like proteins leader peptide-processing enzyme</fullName>
        <ecNumber evidence="10">2.1.1.-</ecNumber>
        <ecNumber evidence="10">3.4.23.43</ecNumber>
    </submittedName>
</protein>
<dbReference type="Pfam" id="PF01478">
    <property type="entry name" value="Peptidase_A24"/>
    <property type="match status" value="1"/>
</dbReference>
<dbReference type="GO" id="GO:0004190">
    <property type="term" value="F:aspartic-type endopeptidase activity"/>
    <property type="evidence" value="ECO:0007669"/>
    <property type="project" value="UniProtKB-EC"/>
</dbReference>
<dbReference type="OrthoDB" id="9789291at2"/>
<keyword evidence="5 7" id="KW-1133">Transmembrane helix</keyword>
<dbReference type="Gene3D" id="1.20.120.1220">
    <property type="match status" value="1"/>
</dbReference>
<feature type="transmembrane region" description="Helical" evidence="7">
    <location>
        <begin position="262"/>
        <end position="282"/>
    </location>
</feature>
<name>A0A2N9L825_9BACT</name>
<reference evidence="11" key="1">
    <citation type="submission" date="2018-02" db="EMBL/GenBank/DDBJ databases">
        <authorList>
            <person name="Hausmann B."/>
        </authorList>
    </citation>
    <scope>NUCLEOTIDE SEQUENCE [LARGE SCALE GENOMIC DNA]</scope>
    <source>
        <strain evidence="11">Peat soil MAG SbA5</strain>
    </source>
</reference>
<dbReference type="GO" id="GO:0008168">
    <property type="term" value="F:methyltransferase activity"/>
    <property type="evidence" value="ECO:0007669"/>
    <property type="project" value="UniProtKB-KW"/>
</dbReference>
<dbReference type="GO" id="GO:0006465">
    <property type="term" value="P:signal peptide processing"/>
    <property type="evidence" value="ECO:0007669"/>
    <property type="project" value="TreeGrafter"/>
</dbReference>
<feature type="domain" description="Prepilin peptidase A24 N-terminal" evidence="9">
    <location>
        <begin position="12"/>
        <end position="95"/>
    </location>
</feature>
<keyword evidence="3" id="KW-1003">Cell membrane</keyword>
<comment type="subcellular location">
    <subcellularLocation>
        <location evidence="1">Cell membrane</location>
        <topology evidence="1">Multi-pass membrane protein</topology>
    </subcellularLocation>
</comment>
<proteinExistence type="inferred from homology"/>
<keyword evidence="4 7" id="KW-0812">Transmembrane</keyword>
<feature type="transmembrane region" description="Helical" evidence="7">
    <location>
        <begin position="108"/>
        <end position="131"/>
    </location>
</feature>
<accession>A0A2N9L825</accession>
<dbReference type="EC" id="2.1.1.-" evidence="10"/>
<dbReference type="InterPro" id="IPR000045">
    <property type="entry name" value="Prepilin_IV_endopep_pep"/>
</dbReference>
<dbReference type="PANTHER" id="PTHR30487:SF0">
    <property type="entry name" value="PREPILIN LEADER PEPTIDASE_N-METHYLTRANSFERASE-RELATED"/>
    <property type="match status" value="1"/>
</dbReference>
<evidence type="ECO:0000256" key="2">
    <source>
        <dbReference type="ARBA" id="ARBA00005801"/>
    </source>
</evidence>
<evidence type="ECO:0000256" key="3">
    <source>
        <dbReference type="ARBA" id="ARBA00022475"/>
    </source>
</evidence>
<keyword evidence="6 7" id="KW-0472">Membrane</keyword>
<gene>
    <name evidence="10" type="primary">gspO</name>
    <name evidence="10" type="ORF">SBA5_220030</name>
</gene>
<feature type="transmembrane region" description="Helical" evidence="7">
    <location>
        <begin position="220"/>
        <end position="250"/>
    </location>
</feature>
<sequence>MIRILGTVFAGLLGLAFGSFLNVCVSRWPAGESVARPRSHCRSCGRTLAWWENLPLISWLALRGHCRSCKAKIGWRYPLVELAVGGLWASIGWRFFESNFVAGIPAEAFLRGLAAAFGHMFFYWLLVALAALDAEHLWLPDWLTWPGVAVGFVYSIIPIPFGSTFASAHIGNDVHIQAAIASLIGILVAAGLILLIRWIYKLIRHREGIGLGDAKLMALLAAWLGLPGALCAFALGVVLGALAAIAVLAVPSSRKKGEVWALTKLPLGTFLCLGGIISGLWGQQILAGYLRWAGF</sequence>
<dbReference type="EMBL" id="OKRB01000078">
    <property type="protein sequence ID" value="SPE19184.1"/>
    <property type="molecule type" value="Genomic_DNA"/>
</dbReference>
<organism evidence="10 11">
    <name type="scientific">Candidatus Sulfuritelmatomonas gaucii</name>
    <dbReference type="NCBI Taxonomy" id="2043161"/>
    <lineage>
        <taxon>Bacteria</taxon>
        <taxon>Pseudomonadati</taxon>
        <taxon>Acidobacteriota</taxon>
        <taxon>Terriglobia</taxon>
        <taxon>Terriglobales</taxon>
        <taxon>Acidobacteriaceae</taxon>
        <taxon>Candidatus Sulfuritelmatomonas</taxon>
    </lineage>
</organism>
<comment type="similarity">
    <text evidence="2">Belongs to the peptidase A24 family.</text>
</comment>
<feature type="transmembrane region" description="Helical" evidence="7">
    <location>
        <begin position="178"/>
        <end position="200"/>
    </location>
</feature>
<dbReference type="EC" id="3.4.23.43" evidence="10"/>
<dbReference type="InterPro" id="IPR010627">
    <property type="entry name" value="Prepilin_pept_A24_N"/>
</dbReference>
<evidence type="ECO:0000256" key="7">
    <source>
        <dbReference type="SAM" id="Phobius"/>
    </source>
</evidence>
<dbReference type="Proteomes" id="UP000239735">
    <property type="component" value="Unassembled WGS sequence"/>
</dbReference>